<dbReference type="EMBL" id="NMVR01001039">
    <property type="protein sequence ID" value="PJG35725.1"/>
    <property type="molecule type" value="Genomic_DNA"/>
</dbReference>
<dbReference type="Pfam" id="PF01175">
    <property type="entry name" value="Urocanase"/>
    <property type="match status" value="1"/>
</dbReference>
<dbReference type="GO" id="GO:0006548">
    <property type="term" value="P:L-histidine catabolic process"/>
    <property type="evidence" value="ECO:0007669"/>
    <property type="project" value="TreeGrafter"/>
</dbReference>
<protein>
    <submittedName>
        <fullName evidence="2">Urocanate hydratase</fullName>
        <ecNumber evidence="2">4.2.1.49</ecNumber>
    </submittedName>
</protein>
<gene>
    <name evidence="2" type="ORF">CGZ54_32575</name>
</gene>
<evidence type="ECO:0000259" key="1">
    <source>
        <dbReference type="Pfam" id="PF01175"/>
    </source>
</evidence>
<feature type="non-terminal residue" evidence="2">
    <location>
        <position position="132"/>
    </location>
</feature>
<dbReference type="InterPro" id="IPR035085">
    <property type="entry name" value="Urocanase_Rossmann-like"/>
</dbReference>
<evidence type="ECO:0000313" key="3">
    <source>
        <dbReference type="Proteomes" id="UP000231328"/>
    </source>
</evidence>
<accession>A0AAP8GE88</accession>
<dbReference type="PANTHER" id="PTHR12216:SF4">
    <property type="entry name" value="UROCANATE HYDRATASE"/>
    <property type="match status" value="1"/>
</dbReference>
<dbReference type="Proteomes" id="UP000231328">
    <property type="component" value="Unassembled WGS sequence"/>
</dbReference>
<comment type="caution">
    <text evidence="2">The sequence shown here is derived from an EMBL/GenBank/DDBJ whole genome shotgun (WGS) entry which is preliminary data.</text>
</comment>
<dbReference type="InterPro" id="IPR023637">
    <property type="entry name" value="Urocanase-like"/>
</dbReference>
<dbReference type="GO" id="GO:0016153">
    <property type="term" value="F:urocanate hydratase activity"/>
    <property type="evidence" value="ECO:0007669"/>
    <property type="project" value="UniProtKB-EC"/>
</dbReference>
<proteinExistence type="predicted"/>
<dbReference type="SUPFAM" id="SSF111326">
    <property type="entry name" value="Urocanase"/>
    <property type="match status" value="1"/>
</dbReference>
<name>A0AAP8GE88_9ENTR</name>
<evidence type="ECO:0000313" key="2">
    <source>
        <dbReference type="EMBL" id="PJG35725.1"/>
    </source>
</evidence>
<reference evidence="2 3" key="1">
    <citation type="submission" date="2017-07" db="EMBL/GenBank/DDBJ databases">
        <title>Draft genome sequence of Enterobacter cloacae ST128, a clinical strain coproducing KPC-2 and NDM-1 carbapenemases.</title>
        <authorList>
            <person name="Li X."/>
        </authorList>
    </citation>
    <scope>NUCLEOTIDE SEQUENCE [LARGE SCALE GENOMIC DNA]</scope>
    <source>
        <strain evidence="2 3">HBY</strain>
    </source>
</reference>
<dbReference type="InterPro" id="IPR036190">
    <property type="entry name" value="Urocanase_sf"/>
</dbReference>
<dbReference type="EC" id="4.2.1.49" evidence="2"/>
<dbReference type="Gene3D" id="3.40.50.10730">
    <property type="entry name" value="Urocanase like domains"/>
    <property type="match status" value="1"/>
</dbReference>
<dbReference type="AlphaFoldDB" id="A0AAP8GE88"/>
<sequence>LDEALKLAEEAKERGEGLSIGLVGNAVDIHQAILEKGFKIDIITDQTSAHDPLNGYVPQGYSVEEAKVLREKDPKKYVELSQASMAKHVELMLEFQKRGAVAFDYGNNIRQVAFNNGVKNAFDFPGFVPAYI</sequence>
<organism evidence="2 3">
    <name type="scientific">Enterobacter hormaechei</name>
    <dbReference type="NCBI Taxonomy" id="158836"/>
    <lineage>
        <taxon>Bacteria</taxon>
        <taxon>Pseudomonadati</taxon>
        <taxon>Pseudomonadota</taxon>
        <taxon>Gammaproteobacteria</taxon>
        <taxon>Enterobacterales</taxon>
        <taxon>Enterobacteriaceae</taxon>
        <taxon>Enterobacter</taxon>
        <taxon>Enterobacter cloacae complex</taxon>
    </lineage>
</organism>
<feature type="domain" description="Urocanase Rossmann-like" evidence="1">
    <location>
        <begin position="1"/>
        <end position="131"/>
    </location>
</feature>
<feature type="non-terminal residue" evidence="2">
    <location>
        <position position="1"/>
    </location>
</feature>
<dbReference type="InterPro" id="IPR038364">
    <property type="entry name" value="Urocanase_central_sf"/>
</dbReference>
<keyword evidence="2" id="KW-0456">Lyase</keyword>
<dbReference type="PANTHER" id="PTHR12216">
    <property type="entry name" value="UROCANATE HYDRATASE"/>
    <property type="match status" value="1"/>
</dbReference>